<keyword evidence="2" id="KW-0238">DNA-binding</keyword>
<dbReference type="InterPro" id="IPR001005">
    <property type="entry name" value="SANT/Myb"/>
</dbReference>
<dbReference type="GO" id="GO:0019185">
    <property type="term" value="C:snRNA-activating protein complex"/>
    <property type="evidence" value="ECO:0007669"/>
    <property type="project" value="TreeGrafter"/>
</dbReference>
<dbReference type="PROSITE" id="PS51293">
    <property type="entry name" value="SANT"/>
    <property type="match status" value="1"/>
</dbReference>
<name>A0A0A1U819_ENTIV</name>
<keyword evidence="4" id="KW-0539">Nucleus</keyword>
<keyword evidence="10" id="KW-1185">Reference proteome</keyword>
<dbReference type="SMART" id="SM00717">
    <property type="entry name" value="SANT"/>
    <property type="match status" value="3"/>
</dbReference>
<protein>
    <submittedName>
        <fullName evidence="9">Snap190, putative</fullName>
    </submittedName>
</protein>
<dbReference type="RefSeq" id="XP_004257814.1">
    <property type="nucleotide sequence ID" value="XM_004257766.1"/>
</dbReference>
<dbReference type="PANTHER" id="PTHR46621">
    <property type="entry name" value="SNRNA-ACTIVATING PROTEIN COMPLEX SUBUNIT 4"/>
    <property type="match status" value="1"/>
</dbReference>
<evidence type="ECO:0000256" key="1">
    <source>
        <dbReference type="ARBA" id="ARBA00023015"/>
    </source>
</evidence>
<keyword evidence="1" id="KW-0805">Transcription regulation</keyword>
<evidence type="ECO:0000256" key="2">
    <source>
        <dbReference type="ARBA" id="ARBA00023125"/>
    </source>
</evidence>
<dbReference type="SUPFAM" id="SSF46689">
    <property type="entry name" value="Homeodomain-like"/>
    <property type="match status" value="2"/>
</dbReference>
<feature type="domain" description="SANT" evidence="7">
    <location>
        <begin position="439"/>
        <end position="491"/>
    </location>
</feature>
<dbReference type="AlphaFoldDB" id="A0A0A1U819"/>
<dbReference type="KEGG" id="eiv:EIN_267690"/>
<feature type="region of interest" description="Disordered" evidence="5">
    <location>
        <begin position="625"/>
        <end position="663"/>
    </location>
</feature>
<proteinExistence type="predicted"/>
<dbReference type="Proteomes" id="UP000014680">
    <property type="component" value="Unassembled WGS sequence"/>
</dbReference>
<dbReference type="Gene3D" id="1.10.10.60">
    <property type="entry name" value="Homeodomain-like"/>
    <property type="match status" value="2"/>
</dbReference>
<dbReference type="OMA" id="ARIDRTK"/>
<evidence type="ECO:0000259" key="7">
    <source>
        <dbReference type="PROSITE" id="PS51293"/>
    </source>
</evidence>
<dbReference type="GO" id="GO:0001006">
    <property type="term" value="F:RNA polymerase III type 3 promoter sequence-specific DNA binding"/>
    <property type="evidence" value="ECO:0007669"/>
    <property type="project" value="TreeGrafter"/>
</dbReference>
<gene>
    <name evidence="9" type="ORF">EIN_267690</name>
</gene>
<dbReference type="CDD" id="cd00167">
    <property type="entry name" value="SANT"/>
    <property type="match status" value="2"/>
</dbReference>
<feature type="domain" description="HTH myb-type" evidence="8">
    <location>
        <begin position="436"/>
        <end position="491"/>
    </location>
</feature>
<dbReference type="PROSITE" id="PS50090">
    <property type="entry name" value="MYB_LIKE"/>
    <property type="match status" value="2"/>
</dbReference>
<organism evidence="9 10">
    <name type="scientific">Entamoeba invadens IP1</name>
    <dbReference type="NCBI Taxonomy" id="370355"/>
    <lineage>
        <taxon>Eukaryota</taxon>
        <taxon>Amoebozoa</taxon>
        <taxon>Evosea</taxon>
        <taxon>Archamoebae</taxon>
        <taxon>Mastigamoebida</taxon>
        <taxon>Entamoebidae</taxon>
        <taxon>Entamoeba</taxon>
    </lineage>
</organism>
<dbReference type="PANTHER" id="PTHR46621:SF1">
    <property type="entry name" value="SNRNA-ACTIVATING PROTEIN COMPLEX SUBUNIT 4"/>
    <property type="match status" value="1"/>
</dbReference>
<dbReference type="Pfam" id="PF00249">
    <property type="entry name" value="Myb_DNA-binding"/>
    <property type="match status" value="1"/>
</dbReference>
<evidence type="ECO:0000256" key="4">
    <source>
        <dbReference type="ARBA" id="ARBA00023242"/>
    </source>
</evidence>
<feature type="domain" description="Myb-like" evidence="6">
    <location>
        <begin position="436"/>
        <end position="487"/>
    </location>
</feature>
<dbReference type="InterPro" id="IPR009057">
    <property type="entry name" value="Homeodomain-like_sf"/>
</dbReference>
<dbReference type="InterPro" id="IPR017884">
    <property type="entry name" value="SANT_dom"/>
</dbReference>
<accession>A0A0A1U819</accession>
<dbReference type="EMBL" id="KB206479">
    <property type="protein sequence ID" value="ELP91043.1"/>
    <property type="molecule type" value="Genomic_DNA"/>
</dbReference>
<reference evidence="9 10" key="1">
    <citation type="submission" date="2012-10" db="EMBL/GenBank/DDBJ databases">
        <authorList>
            <person name="Zafar N."/>
            <person name="Inman J."/>
            <person name="Hall N."/>
            <person name="Lorenzi H."/>
            <person name="Caler E."/>
        </authorList>
    </citation>
    <scope>NUCLEOTIDE SEQUENCE [LARGE SCALE GENOMIC DNA]</scope>
    <source>
        <strain evidence="9 10">IP1</strain>
    </source>
</reference>
<dbReference type="VEuPathDB" id="AmoebaDB:EIN_267690"/>
<evidence type="ECO:0000259" key="8">
    <source>
        <dbReference type="PROSITE" id="PS51294"/>
    </source>
</evidence>
<dbReference type="Pfam" id="PF13921">
    <property type="entry name" value="Myb_DNA-bind_6"/>
    <property type="match status" value="1"/>
</dbReference>
<keyword evidence="3" id="KW-0804">Transcription</keyword>
<dbReference type="GO" id="GO:0042795">
    <property type="term" value="P:snRNA transcription by RNA polymerase II"/>
    <property type="evidence" value="ECO:0007669"/>
    <property type="project" value="TreeGrafter"/>
</dbReference>
<dbReference type="GeneID" id="14890004"/>
<evidence type="ECO:0000313" key="10">
    <source>
        <dbReference type="Proteomes" id="UP000014680"/>
    </source>
</evidence>
<dbReference type="GO" id="GO:0000978">
    <property type="term" value="F:RNA polymerase II cis-regulatory region sequence-specific DNA binding"/>
    <property type="evidence" value="ECO:0007669"/>
    <property type="project" value="TreeGrafter"/>
</dbReference>
<evidence type="ECO:0000313" key="9">
    <source>
        <dbReference type="EMBL" id="ELP91043.1"/>
    </source>
</evidence>
<feature type="compositionally biased region" description="Polar residues" evidence="5">
    <location>
        <begin position="636"/>
        <end position="655"/>
    </location>
</feature>
<dbReference type="InterPro" id="IPR051575">
    <property type="entry name" value="Myb-like_DNA-bd"/>
</dbReference>
<sequence length="663" mass="77447">MEIDSEFITFSNVVQNYINTLADTSNTIKETLSKCQDEINSLQQTQKNPKPLRTLRESFFTDTDGNRPTFFSKENTDTRLRKISWNDADKQNLQEVSKTMGTLALNKCLLQIAQDLGFTQQTLLLQKIETEKQRLLVVANKQIQEDALEAQKVLQTDNLFDQVFSNVPRNYKKTDIITQPPPPPTDHPPLVFKIPMSSKVEKVVNLDDQHTESDDAEVQQTTLNEVLPESVTIETSPMMKEIIARYRALYNFDENFDTETIKAFEDKTREEWVLNMTTLNKFKYLLSIDEYIGVLQHFKDALVLFKEMLYNEKRQVTQFGDGYWRIAAREVRHNPTDCKYQFQFFDSQRRDLEKLNGLKEGIDDFIARIDRTKNLEIDRVSETEGTKEHLNDEKRESFEIVEIDNLAKIGGDAKEFCEKAGISFGPFIQTLQKKRMARIRHDEFSKEEDKKILEAVEKYGRGDWVSVSMEVGGRDPQQCLHRYEKSLKSVKKGRWSKDEKIRAVVCNRLFPQQWSRITNFFPDRVDTQVRDFLCNSSRVGFKTRVPWTKEEDETFIKFLFDPEFLDARRSVPKWSKIEKEMVGRTDCQLRKRYQLWVKECKNCQMEVTQNNLIIIAAKSRTEMKKGRKKGSINVKKLTTTKRQQDVQAVQPQLPANGSPMEEC</sequence>
<evidence type="ECO:0000259" key="6">
    <source>
        <dbReference type="PROSITE" id="PS50090"/>
    </source>
</evidence>
<dbReference type="PROSITE" id="PS51294">
    <property type="entry name" value="HTH_MYB"/>
    <property type="match status" value="1"/>
</dbReference>
<dbReference type="InterPro" id="IPR017930">
    <property type="entry name" value="Myb_dom"/>
</dbReference>
<dbReference type="OrthoDB" id="2143914at2759"/>
<evidence type="ECO:0000256" key="5">
    <source>
        <dbReference type="SAM" id="MobiDB-lite"/>
    </source>
</evidence>
<feature type="domain" description="Myb-like" evidence="6">
    <location>
        <begin position="544"/>
        <end position="597"/>
    </location>
</feature>
<dbReference type="GO" id="GO:0042796">
    <property type="term" value="P:snRNA transcription by RNA polymerase III"/>
    <property type="evidence" value="ECO:0007669"/>
    <property type="project" value="TreeGrafter"/>
</dbReference>
<evidence type="ECO:0000256" key="3">
    <source>
        <dbReference type="ARBA" id="ARBA00023163"/>
    </source>
</evidence>